<name>A0ABZ0P219_CERBT</name>
<gene>
    <name evidence="1" type="ORF">RHO25_010435</name>
</gene>
<evidence type="ECO:0008006" key="3">
    <source>
        <dbReference type="Google" id="ProtNLM"/>
    </source>
</evidence>
<dbReference type="EMBL" id="CP134190">
    <property type="protein sequence ID" value="WPB05781.1"/>
    <property type="molecule type" value="Genomic_DNA"/>
</dbReference>
<proteinExistence type="predicted"/>
<protein>
    <recommendedName>
        <fullName evidence="3">F-box domain-containing protein</fullName>
    </recommendedName>
</protein>
<dbReference type="GeneID" id="35433677"/>
<sequence>MDELPVELLAQIVEYCDYAARKQLRCTTKTFHDLTTPLVFDQVYVAAFKHSLAKFTSIAASHLATHVRQVVFLSDTLPLYTKAQWQESIDMRPEFRHWREQHAHLYPDEPRAADIVKALDGIYARARDDYNLIPLHQFTEQELETGWQAYRRYYRDQDSWKDYREAWKFQSAFCKLSNVKEVIVATAMFQDRDFNSWPFWRRFYAETFVGPDCWKDGYPIGESEDALLFEITEKAVLCVYEAMARRDEQGSSPVTKLKVQHIMKNASTLVSDWRRGPRQPADLLRNSHVQAPQRLWLARPFAHLTDLSMYIDADESLESRFICEQIHQLLIDAKELRRLHFVVDNTDVDEAPLIDEDHGEQHDDENYSGEACLFHATSVIWPKIEHLTISANVNATKFTNFLRLHSPTLKSLELRRTLVYNAPSLLKQIPKVLRLDRIYIKGLIHCGPGLPHGEDVDPMIIDNAWLLSDGTEFDAPYEQSMKAYLLGQSPEMPDLLQDHLGSKGPEQRTDRIGTDPVSTVFYPSSYHDLDYVKLKHPITENSPSGWSCVLRDSKHTI</sequence>
<evidence type="ECO:0000313" key="2">
    <source>
        <dbReference type="Proteomes" id="UP001302367"/>
    </source>
</evidence>
<dbReference type="Proteomes" id="UP001302367">
    <property type="component" value="Chromosome 7"/>
</dbReference>
<accession>A0ABZ0P219</accession>
<evidence type="ECO:0000313" key="1">
    <source>
        <dbReference type="EMBL" id="WPB05781.1"/>
    </source>
</evidence>
<keyword evidence="2" id="KW-1185">Reference proteome</keyword>
<dbReference type="RefSeq" id="XP_023451187.2">
    <property type="nucleotide sequence ID" value="XM_023602654.2"/>
</dbReference>
<organism evidence="1 2">
    <name type="scientific">Cercospora beticola</name>
    <name type="common">Sugarbeet leaf spot fungus</name>
    <dbReference type="NCBI Taxonomy" id="122368"/>
    <lineage>
        <taxon>Eukaryota</taxon>
        <taxon>Fungi</taxon>
        <taxon>Dikarya</taxon>
        <taxon>Ascomycota</taxon>
        <taxon>Pezizomycotina</taxon>
        <taxon>Dothideomycetes</taxon>
        <taxon>Dothideomycetidae</taxon>
        <taxon>Mycosphaerellales</taxon>
        <taxon>Mycosphaerellaceae</taxon>
        <taxon>Cercospora</taxon>
    </lineage>
</organism>
<reference evidence="1 2" key="1">
    <citation type="submission" date="2023-09" db="EMBL/GenBank/DDBJ databases">
        <title>Complete-Gapless Cercospora beticola genome.</title>
        <authorList>
            <person name="Wyatt N.A."/>
            <person name="Spanner R.E."/>
            <person name="Bolton M.D."/>
        </authorList>
    </citation>
    <scope>NUCLEOTIDE SEQUENCE [LARGE SCALE GENOMIC DNA]</scope>
    <source>
        <strain evidence="1">Cb09-40</strain>
    </source>
</reference>